<feature type="region of interest" description="Disordered" evidence="2">
    <location>
        <begin position="1"/>
        <end position="32"/>
    </location>
</feature>
<protein>
    <submittedName>
        <fullName evidence="4">X-Pro dipeptidyl-peptidase</fullName>
    </submittedName>
</protein>
<dbReference type="Pfam" id="PF08530">
    <property type="entry name" value="PepX_C"/>
    <property type="match status" value="1"/>
</dbReference>
<sequence>MSDDTSPVREPAPLRSGDPARESPDPVAERREVTCAVRDGTRLRTVLLVPHGTGPWPALLTRHPYDVTREEHDGMLDLGRLVAAGYLVALQDVRGRFDSQGVFDPCAQEVADGADAVAWLAARPECTGTVGMWGASYASDTQFSALLGGAPALRAIAPAMTPAMSALDGFRFRGGVPEIGSTLAWTHYAIAPDLITRIGSAREREAERKRWEATERAIATRDAFRAGTPHAGWDAEAIVGWGLGRLREPLGSARHREGKIVDRIEAVDIPVFLIGGWFDVFLGSTLEIYRRLLRRAKDTGGPVPRLLVGPWSHDNWSGRTAGVDFGPAASADDLGGGGDLTARHVRFFDTALRADAADMPPVRVFLMGSNRWIDLDEFPPRGTRTLELYLNAGGTLATEPAGSGERRLTSDPASPVPTCGGAVLLFAPFEAGPADQGAIEARQDVVSWRTVPLAEELTVMGAVHAVVHLATTGTDADVVVRLCDEHPDGSSLVVTDGVQRGSARSVDPVMGLGDRRPVEPDQEQEFVVDLWSTAHTFLPGHRVRVDIAPSSSPRWDVGRNAFDPAGAATEPTAAEYTIRHGAARPSRLVLQVMTTAPR</sequence>
<dbReference type="SUPFAM" id="SSF49785">
    <property type="entry name" value="Galactose-binding domain-like"/>
    <property type="match status" value="1"/>
</dbReference>
<accession>A0A918UG49</accession>
<dbReference type="Pfam" id="PF02129">
    <property type="entry name" value="Peptidase_S15"/>
    <property type="match status" value="1"/>
</dbReference>
<dbReference type="NCBIfam" id="TIGR00976">
    <property type="entry name" value="CocE_NonD"/>
    <property type="match status" value="1"/>
</dbReference>
<evidence type="ECO:0000259" key="3">
    <source>
        <dbReference type="SMART" id="SM00939"/>
    </source>
</evidence>
<dbReference type="SMART" id="SM00939">
    <property type="entry name" value="PepX_C"/>
    <property type="match status" value="1"/>
</dbReference>
<comment type="caution">
    <text evidence="4">The sequence shown here is derived from an EMBL/GenBank/DDBJ whole genome shotgun (WGS) entry which is preliminary data.</text>
</comment>
<evidence type="ECO:0000313" key="4">
    <source>
        <dbReference type="EMBL" id="GGZ04368.1"/>
    </source>
</evidence>
<dbReference type="InterPro" id="IPR013736">
    <property type="entry name" value="Xaa-Pro_dipept_C"/>
</dbReference>
<feature type="compositionally biased region" description="Basic and acidic residues" evidence="2">
    <location>
        <begin position="18"/>
        <end position="32"/>
    </location>
</feature>
<dbReference type="InterPro" id="IPR008979">
    <property type="entry name" value="Galactose-bd-like_sf"/>
</dbReference>
<keyword evidence="1" id="KW-0378">Hydrolase</keyword>
<dbReference type="Gene3D" id="3.40.50.1820">
    <property type="entry name" value="alpha/beta hydrolase"/>
    <property type="match status" value="1"/>
</dbReference>
<gene>
    <name evidence="4" type="ORF">GCM10010365_24160</name>
</gene>
<organism evidence="4 5">
    <name type="scientific">Streptomyces poonensis</name>
    <dbReference type="NCBI Taxonomy" id="68255"/>
    <lineage>
        <taxon>Bacteria</taxon>
        <taxon>Bacillati</taxon>
        <taxon>Actinomycetota</taxon>
        <taxon>Actinomycetes</taxon>
        <taxon>Kitasatosporales</taxon>
        <taxon>Streptomycetaceae</taxon>
        <taxon>Streptomyces</taxon>
    </lineage>
</organism>
<reference evidence="4" key="2">
    <citation type="submission" date="2020-09" db="EMBL/GenBank/DDBJ databases">
        <authorList>
            <person name="Sun Q."/>
            <person name="Ohkuma M."/>
        </authorList>
    </citation>
    <scope>NUCLEOTIDE SEQUENCE</scope>
    <source>
        <strain evidence="4">JCM 4815</strain>
    </source>
</reference>
<dbReference type="Proteomes" id="UP000622166">
    <property type="component" value="Unassembled WGS sequence"/>
</dbReference>
<feature type="domain" description="Xaa-Pro dipeptidyl-peptidase C-terminal" evidence="3">
    <location>
        <begin position="345"/>
        <end position="589"/>
    </location>
</feature>
<reference evidence="4" key="1">
    <citation type="journal article" date="2014" name="Int. J. Syst. Evol. Microbiol.">
        <title>Complete genome sequence of Corynebacterium casei LMG S-19264T (=DSM 44701T), isolated from a smear-ripened cheese.</title>
        <authorList>
            <consortium name="US DOE Joint Genome Institute (JGI-PGF)"/>
            <person name="Walter F."/>
            <person name="Albersmeier A."/>
            <person name="Kalinowski J."/>
            <person name="Ruckert C."/>
        </authorList>
    </citation>
    <scope>NUCLEOTIDE SEQUENCE</scope>
    <source>
        <strain evidence="4">JCM 4815</strain>
    </source>
</reference>
<keyword evidence="5" id="KW-1185">Reference proteome</keyword>
<dbReference type="GO" id="GO:0008239">
    <property type="term" value="F:dipeptidyl-peptidase activity"/>
    <property type="evidence" value="ECO:0007669"/>
    <property type="project" value="InterPro"/>
</dbReference>
<dbReference type="InterPro" id="IPR005674">
    <property type="entry name" value="CocE/Ser_esterase"/>
</dbReference>
<proteinExistence type="predicted"/>
<evidence type="ECO:0000313" key="5">
    <source>
        <dbReference type="Proteomes" id="UP000622166"/>
    </source>
</evidence>
<dbReference type="AlphaFoldDB" id="A0A918UG49"/>
<dbReference type="SUPFAM" id="SSF53474">
    <property type="entry name" value="alpha/beta-Hydrolases"/>
    <property type="match status" value="1"/>
</dbReference>
<dbReference type="EMBL" id="BMVW01000003">
    <property type="protein sequence ID" value="GGZ04368.1"/>
    <property type="molecule type" value="Genomic_DNA"/>
</dbReference>
<dbReference type="InterPro" id="IPR029058">
    <property type="entry name" value="AB_hydrolase_fold"/>
</dbReference>
<dbReference type="Gene3D" id="2.60.120.260">
    <property type="entry name" value="Galactose-binding domain-like"/>
    <property type="match status" value="1"/>
</dbReference>
<evidence type="ECO:0000256" key="1">
    <source>
        <dbReference type="ARBA" id="ARBA00022801"/>
    </source>
</evidence>
<dbReference type="Gene3D" id="1.10.3020.10">
    <property type="entry name" value="alpha-amino acid ester hydrolase ( Helical cap domain)"/>
    <property type="match status" value="1"/>
</dbReference>
<name>A0A918UG49_9ACTN</name>
<dbReference type="InterPro" id="IPR000383">
    <property type="entry name" value="Xaa-Pro-like_dom"/>
</dbReference>
<evidence type="ECO:0000256" key="2">
    <source>
        <dbReference type="SAM" id="MobiDB-lite"/>
    </source>
</evidence>